<evidence type="ECO:0000259" key="9">
    <source>
        <dbReference type="PROSITE" id="PS51918"/>
    </source>
</evidence>
<dbReference type="STRING" id="112498.A0A2D3UWL4"/>
<dbReference type="GeneID" id="35603182"/>
<evidence type="ECO:0000256" key="8">
    <source>
        <dbReference type="ARBA" id="ARBA00023128"/>
    </source>
</evidence>
<evidence type="ECO:0000256" key="3">
    <source>
        <dbReference type="ARBA" id="ARBA00022691"/>
    </source>
</evidence>
<dbReference type="GO" id="GO:0046872">
    <property type="term" value="F:metal ion binding"/>
    <property type="evidence" value="ECO:0007669"/>
    <property type="project" value="UniProtKB-KW"/>
</dbReference>
<evidence type="ECO:0000256" key="4">
    <source>
        <dbReference type="ARBA" id="ARBA00022723"/>
    </source>
</evidence>
<dbReference type="GO" id="GO:0003824">
    <property type="term" value="F:catalytic activity"/>
    <property type="evidence" value="ECO:0007669"/>
    <property type="project" value="InterPro"/>
</dbReference>
<protein>
    <submittedName>
        <fullName evidence="10">Related to Radical S-adenosyl methionine domain-containing protein 2</fullName>
    </submittedName>
</protein>
<keyword evidence="5" id="KW-0408">Iron</keyword>
<proteinExistence type="predicted"/>
<evidence type="ECO:0000256" key="5">
    <source>
        <dbReference type="ARBA" id="ARBA00023004"/>
    </source>
</evidence>
<keyword evidence="2" id="KW-0004">4Fe-4S</keyword>
<organism evidence="10 11">
    <name type="scientific">Ramularia collo-cygni</name>
    <dbReference type="NCBI Taxonomy" id="112498"/>
    <lineage>
        <taxon>Eukaryota</taxon>
        <taxon>Fungi</taxon>
        <taxon>Dikarya</taxon>
        <taxon>Ascomycota</taxon>
        <taxon>Pezizomycotina</taxon>
        <taxon>Dothideomycetes</taxon>
        <taxon>Dothideomycetidae</taxon>
        <taxon>Mycosphaerellales</taxon>
        <taxon>Mycosphaerellaceae</taxon>
        <taxon>Ramularia</taxon>
    </lineage>
</organism>
<dbReference type="SFLD" id="SFLDS00029">
    <property type="entry name" value="Radical_SAM"/>
    <property type="match status" value="1"/>
</dbReference>
<evidence type="ECO:0000256" key="2">
    <source>
        <dbReference type="ARBA" id="ARBA00022485"/>
    </source>
</evidence>
<keyword evidence="11" id="KW-1185">Reference proteome</keyword>
<dbReference type="CDD" id="cd01335">
    <property type="entry name" value="Radical_SAM"/>
    <property type="match status" value="1"/>
</dbReference>
<gene>
    <name evidence="10" type="ORF">RCC_08081</name>
</gene>
<dbReference type="SFLD" id="SFLDG01067">
    <property type="entry name" value="SPASM/twitch_domain_containing"/>
    <property type="match status" value="1"/>
</dbReference>
<dbReference type="InterPro" id="IPR051196">
    <property type="entry name" value="RSAD2/Viperin_antiviral"/>
</dbReference>
<keyword evidence="6" id="KW-0411">Iron-sulfur</keyword>
<dbReference type="EMBL" id="FJUY01000013">
    <property type="protein sequence ID" value="CZT22212.1"/>
    <property type="molecule type" value="Genomic_DNA"/>
</dbReference>
<evidence type="ECO:0000313" key="10">
    <source>
        <dbReference type="EMBL" id="CZT22212.1"/>
    </source>
</evidence>
<dbReference type="SFLD" id="SFLDF00318">
    <property type="entry name" value="Viperin"/>
    <property type="match status" value="1"/>
</dbReference>
<comment type="cofactor">
    <cofactor evidence="1">
        <name>[4Fe-4S] cluster</name>
        <dbReference type="ChEBI" id="CHEBI:49883"/>
    </cofactor>
</comment>
<dbReference type="InterPro" id="IPR013785">
    <property type="entry name" value="Aldolase_TIM"/>
</dbReference>
<reference evidence="10 11" key="1">
    <citation type="submission" date="2016-03" db="EMBL/GenBank/DDBJ databases">
        <authorList>
            <person name="Ploux O."/>
        </authorList>
    </citation>
    <scope>NUCLEOTIDE SEQUENCE [LARGE SCALE GENOMIC DNA]</scope>
    <source>
        <strain evidence="10 11">URUG2</strain>
    </source>
</reference>
<evidence type="ECO:0000313" key="11">
    <source>
        <dbReference type="Proteomes" id="UP000225277"/>
    </source>
</evidence>
<dbReference type="GO" id="GO:0051539">
    <property type="term" value="F:4 iron, 4 sulfur cluster binding"/>
    <property type="evidence" value="ECO:0007669"/>
    <property type="project" value="UniProtKB-KW"/>
</dbReference>
<dbReference type="PANTHER" id="PTHR21339:SF0">
    <property type="entry name" value="S-ADENOSYLMETHIONINE-DEPENDENT NUCLEOTIDE DEHYDRATASE RSAD2"/>
    <property type="match status" value="1"/>
</dbReference>
<dbReference type="AlphaFoldDB" id="A0A2D3UWL4"/>
<dbReference type="Pfam" id="PF04055">
    <property type="entry name" value="Radical_SAM"/>
    <property type="match status" value="1"/>
</dbReference>
<dbReference type="PROSITE" id="PS51918">
    <property type="entry name" value="RADICAL_SAM"/>
    <property type="match status" value="1"/>
</dbReference>
<sequence length="337" mass="38441">MALITIILTVILIATYSLLTLVRKWQKAPSTKPLSVNYHFTRKCNKTCVFCFHTEKISHIATDTDMKRGLKLLQEAGMKKINFAGGEPFLYPAKLGMLCQFCKQDLALESVSIISNGTKITKKWLEKYGRYVDVLGVSCDSFNETTNIKIGRGTGENVKTLFLIRGWCREMGIKFKLNTVVLRWNWEEDMASTITLLDPFRWKVFQVLPVGGENDASTMETLLDQRKRNVRDVLVSKEQFGDFCRRHEHLDCFVPETNELMAKSYLILDEYLRFLDKGDGVERASASILEVGVCEALAQVEWDQEAYVKRGAVYEWSRDLVEGEEGCGNGSAKELDW</sequence>
<feature type="domain" description="Radical SAM core" evidence="9">
    <location>
        <begin position="30"/>
        <end position="242"/>
    </location>
</feature>
<evidence type="ECO:0000256" key="7">
    <source>
        <dbReference type="ARBA" id="ARBA00023118"/>
    </source>
</evidence>
<dbReference type="SUPFAM" id="SSF102114">
    <property type="entry name" value="Radical SAM enzymes"/>
    <property type="match status" value="1"/>
</dbReference>
<dbReference type="OrthoDB" id="549750at2759"/>
<accession>A0A2D3UWL4</accession>
<dbReference type="GO" id="GO:0051607">
    <property type="term" value="P:defense response to virus"/>
    <property type="evidence" value="ECO:0007669"/>
    <property type="project" value="UniProtKB-KW"/>
</dbReference>
<keyword evidence="3" id="KW-0949">S-adenosyl-L-methionine</keyword>
<dbReference type="NCBIfam" id="NF038283">
    <property type="entry name" value="viperin_w_prok"/>
    <property type="match status" value="1"/>
</dbReference>
<dbReference type="SMART" id="SM00729">
    <property type="entry name" value="Elp3"/>
    <property type="match status" value="1"/>
</dbReference>
<evidence type="ECO:0000256" key="6">
    <source>
        <dbReference type="ARBA" id="ARBA00023014"/>
    </source>
</evidence>
<keyword evidence="4" id="KW-0479">Metal-binding</keyword>
<dbReference type="Proteomes" id="UP000225277">
    <property type="component" value="Unassembled WGS sequence"/>
</dbReference>
<dbReference type="RefSeq" id="XP_023629101.1">
    <property type="nucleotide sequence ID" value="XM_023773333.1"/>
</dbReference>
<name>A0A2D3UWL4_9PEZI</name>
<evidence type="ECO:0000256" key="1">
    <source>
        <dbReference type="ARBA" id="ARBA00001966"/>
    </source>
</evidence>
<keyword evidence="7" id="KW-0051">Antiviral defense</keyword>
<dbReference type="Gene3D" id="3.20.20.70">
    <property type="entry name" value="Aldolase class I"/>
    <property type="match status" value="1"/>
</dbReference>
<dbReference type="InterPro" id="IPR007197">
    <property type="entry name" value="rSAM"/>
</dbReference>
<dbReference type="PANTHER" id="PTHR21339">
    <property type="entry name" value="RADICAL S-ADENOSYL METHIONINE DOMAIN-CONTAINING PROTEIN 2"/>
    <property type="match status" value="1"/>
</dbReference>
<dbReference type="SFLD" id="SFLDG01088">
    <property type="entry name" value="antiviral_proteins"/>
    <property type="match status" value="1"/>
</dbReference>
<dbReference type="InterPro" id="IPR058240">
    <property type="entry name" value="rSAM_sf"/>
</dbReference>
<dbReference type="InterPro" id="IPR006638">
    <property type="entry name" value="Elp3/MiaA/NifB-like_rSAM"/>
</dbReference>
<keyword evidence="8" id="KW-0496">Mitochondrion</keyword>